<gene>
    <name evidence="13" type="primary">sin4</name>
    <name evidence="9" type="synonym">MED16</name>
    <name evidence="13" type="ORF">N0V83_007040</name>
</gene>
<evidence type="ECO:0000256" key="7">
    <source>
        <dbReference type="ARBA" id="ARBA00023242"/>
    </source>
</evidence>
<sequence>MDPGYNMDVDDLFGDSEHVTLQTITATPPIKGLARRVDELGASGCCQRIAWSKNGCVAYISPDGYSINLKVFSRDTVTGKWDLGKPVPLELPQGREIFPFTHLSWSHLGNDLAVMDEAGRVMVFTCAMALDRLQLIRAELAHPESEVDSVVGMHWLAMLPYEQKNHIAWSAARHGSTWKWNIESHKFRDAHHPVDGKASLIYLKRHGELKLRFQQNDSSWHESVAQLGPMISTKEPFTHAAFASNNGMLLGRDVLARVANGDQDNSLLLAAYDVQSRLHLFRVETLWTIPHDKRAQTAGPFEKPTIHVSLITVEDDCNPIDLANGELSNGTASRGAAAAQLTHLNFLPVTPEQDNEQDIGSIPTIQAIFCRPPNVISFDQLGPHETPHSIIVRWEVQQIQKSALHASLDQVTSKKKVCSSVSATSGFLLKRLPDFTLHAVVLAFHPIWYNMLLAFCYSDGTIEFRKRSTMETIMPDGNTDTVTSLLQAGFVFPHAEPSLHTAFSPNHCMAACMQQEDAIKLRSIEYQHGTLATDDEDPRHSAALAALILQSSSAANQYYSSDDIFAIIGPLSDKRKQDFINLLFEGLAVNIDCGIDEMSNNHLILLGRSPFFVKTLSAMHLLGLEGTINRSLSSKMAWITLNIKYVTQILTTIARMHGSLEKTSLRPEVVPQFIGICRWVMHFMAYILDELFTIGRAVEDIPSSALTRDVLEAKIHELNKPAVLLLLSAFPRAMMKLWAQPIAWVKRSAETFTNPSAPTPSPEIRRLYTPLQVAVNELPFEWRWFEVLVSETNTLVRGTYKKAGLSDAKRNIIERELLLGKIPDILLPIAKRLVTDTLWNSSQQGGCLADKLDAGRLMFFDTTWLGFQESKRGVVWHDTHVVDVCQKMVIRGVGTQMHPSMLTPQQQQQQQQQQQNSRGRSDSLQTVHAGLVGEVNGGGGGGEKRKAQLRQCVRCGACMEDVVLGLPGYTSHHASWLMSVAKHCVCGNSWMLAEEKKGAR</sequence>
<keyword evidence="14" id="KW-1185">Reference proteome</keyword>
<reference evidence="13" key="1">
    <citation type="submission" date="2022-10" db="EMBL/GenBank/DDBJ databases">
        <title>Tapping the CABI collections for fungal endophytes: first genome assemblies for Collariella, Neodidymelliopsis, Ascochyta clinopodiicola, Didymella pomorum, Didymosphaeria variabile, Neocosmospora piperis and Neocucurbitaria cava.</title>
        <authorList>
            <person name="Hill R."/>
        </authorList>
    </citation>
    <scope>NUCLEOTIDE SEQUENCE</scope>
    <source>
        <strain evidence="13">IMI 356814</strain>
    </source>
</reference>
<evidence type="ECO:0000313" key="14">
    <source>
        <dbReference type="Proteomes" id="UP001140560"/>
    </source>
</evidence>
<dbReference type="Pfam" id="PF11635">
    <property type="entry name" value="Med16_N"/>
    <property type="match status" value="1"/>
</dbReference>
<evidence type="ECO:0000256" key="1">
    <source>
        <dbReference type="ARBA" id="ARBA00004123"/>
    </source>
</evidence>
<dbReference type="SUPFAM" id="SSF69322">
    <property type="entry name" value="Tricorn protease domain 2"/>
    <property type="match status" value="1"/>
</dbReference>
<dbReference type="GO" id="GO:0016592">
    <property type="term" value="C:mediator complex"/>
    <property type="evidence" value="ECO:0007669"/>
    <property type="project" value="InterPro"/>
</dbReference>
<proteinExistence type="inferred from homology"/>
<comment type="function">
    <text evidence="9">Component of the Mediator complex, a coactivator involved in the regulated transcription of nearly all RNA polymerase II-dependent genes. Mediator functions as a bridge to convey information from gene-specific regulatory proteins to the basal RNA polymerase II transcription machinery. Mediator is recruited to promoters by direct interactions with regulatory proteins and serves as a scaffold for the assembly of a functional preinitiation complex with RNA polymerase II and the general transcription factors.</text>
</comment>
<evidence type="ECO:0000256" key="4">
    <source>
        <dbReference type="ARBA" id="ARBA00023015"/>
    </source>
</evidence>
<evidence type="ECO:0000259" key="12">
    <source>
        <dbReference type="Pfam" id="PF20719"/>
    </source>
</evidence>
<dbReference type="EMBL" id="JAPEUY010000012">
    <property type="protein sequence ID" value="KAJ4367457.1"/>
    <property type="molecule type" value="Genomic_DNA"/>
</dbReference>
<evidence type="ECO:0000313" key="13">
    <source>
        <dbReference type="EMBL" id="KAJ4367457.1"/>
    </source>
</evidence>
<dbReference type="InterPro" id="IPR048338">
    <property type="entry name" value="Mediator_Med16"/>
</dbReference>
<dbReference type="Pfam" id="PF20719">
    <property type="entry name" value="Med16_C"/>
    <property type="match status" value="1"/>
</dbReference>
<evidence type="ECO:0000256" key="9">
    <source>
        <dbReference type="RuleBase" id="RU364149"/>
    </source>
</evidence>
<evidence type="ECO:0000256" key="8">
    <source>
        <dbReference type="ARBA" id="ARBA00032015"/>
    </source>
</evidence>
<comment type="caution">
    <text evidence="13">The sequence shown here is derived from an EMBL/GenBank/DDBJ whole genome shotgun (WGS) entry which is preliminary data.</text>
</comment>
<dbReference type="OrthoDB" id="4139168at2759"/>
<comment type="similarity">
    <text evidence="2 9">Belongs to the Mediator complex subunit 16 family.</text>
</comment>
<evidence type="ECO:0000259" key="11">
    <source>
        <dbReference type="Pfam" id="PF11635"/>
    </source>
</evidence>
<organism evidence="13 14">
    <name type="scientific">Neocucurbitaria cava</name>
    <dbReference type="NCBI Taxonomy" id="798079"/>
    <lineage>
        <taxon>Eukaryota</taxon>
        <taxon>Fungi</taxon>
        <taxon>Dikarya</taxon>
        <taxon>Ascomycota</taxon>
        <taxon>Pezizomycotina</taxon>
        <taxon>Dothideomycetes</taxon>
        <taxon>Pleosporomycetidae</taxon>
        <taxon>Pleosporales</taxon>
        <taxon>Pleosporineae</taxon>
        <taxon>Cucurbitariaceae</taxon>
        <taxon>Neocucurbitaria</taxon>
    </lineage>
</organism>
<comment type="subunit">
    <text evidence="9">Component of the Mediator complex.</text>
</comment>
<feature type="compositionally biased region" description="Low complexity" evidence="10">
    <location>
        <begin position="905"/>
        <end position="915"/>
    </location>
</feature>
<keyword evidence="4 9" id="KW-0805">Transcription regulation</keyword>
<evidence type="ECO:0000256" key="2">
    <source>
        <dbReference type="ARBA" id="ARBA00006543"/>
    </source>
</evidence>
<dbReference type="Proteomes" id="UP001140560">
    <property type="component" value="Unassembled WGS sequence"/>
</dbReference>
<keyword evidence="6 9" id="KW-0804">Transcription</keyword>
<evidence type="ECO:0000256" key="6">
    <source>
        <dbReference type="ARBA" id="ARBA00023163"/>
    </source>
</evidence>
<keyword evidence="7 9" id="KW-0539">Nucleus</keyword>
<dbReference type="InterPro" id="IPR021665">
    <property type="entry name" value="Mediator_Med16_N"/>
</dbReference>
<dbReference type="AlphaFoldDB" id="A0A9W8Y468"/>
<feature type="region of interest" description="Disordered" evidence="10">
    <location>
        <begin position="900"/>
        <end position="923"/>
    </location>
</feature>
<dbReference type="PANTHER" id="PTHR13224:SF6">
    <property type="entry name" value="MEDIATOR OF RNA POLYMERASE II TRANSCRIPTION SUBUNIT 16"/>
    <property type="match status" value="1"/>
</dbReference>
<feature type="domain" description="Mediator complex subunit Med16 N-terminal" evidence="11">
    <location>
        <begin position="141"/>
        <end position="494"/>
    </location>
</feature>
<dbReference type="InterPro" id="IPR048339">
    <property type="entry name" value="Mediator_Med16_C"/>
</dbReference>
<evidence type="ECO:0000256" key="10">
    <source>
        <dbReference type="SAM" id="MobiDB-lite"/>
    </source>
</evidence>
<keyword evidence="5 9" id="KW-0010">Activator</keyword>
<comment type="subcellular location">
    <subcellularLocation>
        <location evidence="1 9">Nucleus</location>
    </subcellularLocation>
</comment>
<dbReference type="GO" id="GO:0045893">
    <property type="term" value="P:positive regulation of DNA-templated transcription"/>
    <property type="evidence" value="ECO:0007669"/>
    <property type="project" value="TreeGrafter"/>
</dbReference>
<evidence type="ECO:0000256" key="5">
    <source>
        <dbReference type="ARBA" id="ARBA00023159"/>
    </source>
</evidence>
<feature type="domain" description="Mediator complex subunit 16 C-terminal" evidence="12">
    <location>
        <begin position="944"/>
        <end position="991"/>
    </location>
</feature>
<accession>A0A9W8Y468</accession>
<protein>
    <recommendedName>
        <fullName evidence="3 9">Mediator of RNA polymerase II transcription subunit 16</fullName>
    </recommendedName>
    <alternativeName>
        <fullName evidence="8 9">Mediator complex subunit 16</fullName>
    </alternativeName>
</protein>
<dbReference type="PANTHER" id="PTHR13224">
    <property type="entry name" value="THYROID HORMONE RECEPTOR-ASSOCIATED PROTEIN-RELATED"/>
    <property type="match status" value="1"/>
</dbReference>
<evidence type="ECO:0000256" key="3">
    <source>
        <dbReference type="ARBA" id="ARBA00019614"/>
    </source>
</evidence>
<name>A0A9W8Y468_9PLEO</name>